<dbReference type="PANTHER" id="PTHR12673:SF159">
    <property type="entry name" value="LD03170P"/>
    <property type="match status" value="1"/>
</dbReference>
<dbReference type="InterPro" id="IPR011993">
    <property type="entry name" value="PH-like_dom_sf"/>
</dbReference>
<dbReference type="CDD" id="cd00160">
    <property type="entry name" value="RhoGEF"/>
    <property type="match status" value="1"/>
</dbReference>
<dbReference type="Pfam" id="PF00169">
    <property type="entry name" value="PH"/>
    <property type="match status" value="1"/>
</dbReference>
<proteinExistence type="predicted"/>
<feature type="domain" description="DH" evidence="4">
    <location>
        <begin position="78"/>
        <end position="254"/>
    </location>
</feature>
<dbReference type="PROSITE" id="PS50003">
    <property type="entry name" value="PH_DOMAIN"/>
    <property type="match status" value="1"/>
</dbReference>
<dbReference type="SUPFAM" id="SSF50729">
    <property type="entry name" value="PH domain-like"/>
    <property type="match status" value="1"/>
</dbReference>
<feature type="coiled-coil region" evidence="1">
    <location>
        <begin position="435"/>
        <end position="462"/>
    </location>
</feature>
<keyword evidence="1" id="KW-0175">Coiled coil</keyword>
<dbReference type="PANTHER" id="PTHR12673">
    <property type="entry name" value="FACIOGENITAL DYSPLASIA PROTEIN"/>
    <property type="match status" value="1"/>
</dbReference>
<dbReference type="SUPFAM" id="SSF48065">
    <property type="entry name" value="DBL homology domain (DH-domain)"/>
    <property type="match status" value="1"/>
</dbReference>
<dbReference type="InterPro" id="IPR035899">
    <property type="entry name" value="DBL_dom_sf"/>
</dbReference>
<dbReference type="PROSITE" id="PS00741">
    <property type="entry name" value="DH_1"/>
    <property type="match status" value="1"/>
</dbReference>
<dbReference type="Proteomes" id="UP001607303">
    <property type="component" value="Unassembled WGS sequence"/>
</dbReference>
<dbReference type="InterPro" id="IPR001849">
    <property type="entry name" value="PH_domain"/>
</dbReference>
<gene>
    <name evidence="5" type="ORF">V1477_017434</name>
</gene>
<dbReference type="Gene3D" id="1.20.900.10">
    <property type="entry name" value="Dbl homology (DH) domain"/>
    <property type="match status" value="1"/>
</dbReference>
<sequence>MSHMIKTSLLFYVFLSTLEQYIHIKEMNSPRSPHNNLSSELRNIITNKNALSMKSRMKVLNALNEDDIRNRAEREKRLRLQAIQEILTTEVTYLQQLEILMEFFLQPIIEKKLVNHILLNTLLENIKTLYNISGELIKELKQDTENISGAFYKLAPFFKLYSVYAYDYEQLSTLLQITQEKDPTFKNFISKQETRPEVGKSLSSLLITPIQRVPRYKLLLKEVLQHTPNKHREYNLLQACLVEVEKAAVHINNLVAENEDIQRLLMLQKCIVNGVNLVKPGRKLIKQGTLMRVSRNGDTAYRRYFVLLNDTLLYCKGKPESSLTVRCVLPLNKCKVESVLSGGLFRVTCLEEMLFLYSEDGDSNSWIQLLQKAIEKYAECRQTLRKDSSSRQPLRHKNINLFPSEDIQEKYIKRKRTKDKKDVQLNPSNIMYFEKENQENEMEEQQENCFRLNRKLKRFKNDIPTGIPMDKDTSEICFMESSDTSVSYLTNSDSIHSLSLIFKNICEYFSYVSSSIQNFFRYR</sequence>
<feature type="chain" id="PRO_5044758208" evidence="2">
    <location>
        <begin position="25"/>
        <end position="523"/>
    </location>
</feature>
<dbReference type="EMBL" id="JAYRBN010000100">
    <property type="protein sequence ID" value="KAL2728158.1"/>
    <property type="molecule type" value="Genomic_DNA"/>
</dbReference>
<evidence type="ECO:0000256" key="1">
    <source>
        <dbReference type="SAM" id="Coils"/>
    </source>
</evidence>
<feature type="signal peptide" evidence="2">
    <location>
        <begin position="1"/>
        <end position="24"/>
    </location>
</feature>
<protein>
    <submittedName>
        <fullName evidence="5">Uncharacterized protein</fullName>
    </submittedName>
</protein>
<evidence type="ECO:0000313" key="6">
    <source>
        <dbReference type="Proteomes" id="UP001607303"/>
    </source>
</evidence>
<dbReference type="Gene3D" id="2.30.29.30">
    <property type="entry name" value="Pleckstrin-homology domain (PH domain)/Phosphotyrosine-binding domain (PTB)"/>
    <property type="match status" value="1"/>
</dbReference>
<evidence type="ECO:0000313" key="5">
    <source>
        <dbReference type="EMBL" id="KAL2728158.1"/>
    </source>
</evidence>
<feature type="domain" description="PH" evidence="3">
    <location>
        <begin position="283"/>
        <end position="375"/>
    </location>
</feature>
<dbReference type="SMART" id="SM00233">
    <property type="entry name" value="PH"/>
    <property type="match status" value="1"/>
</dbReference>
<reference evidence="5 6" key="1">
    <citation type="journal article" date="2024" name="Ann. Entomol. Soc. Am.">
        <title>Genomic analyses of the southern and eastern yellowjacket wasps (Hymenoptera: Vespidae) reveal evolutionary signatures of social life.</title>
        <authorList>
            <person name="Catto M.A."/>
            <person name="Caine P.B."/>
            <person name="Orr S.E."/>
            <person name="Hunt B.G."/>
            <person name="Goodisman M.A.D."/>
        </authorList>
    </citation>
    <scope>NUCLEOTIDE SEQUENCE [LARGE SCALE GENOMIC DNA]</scope>
    <source>
        <strain evidence="5">232</strain>
        <tissue evidence="5">Head and thorax</tissue>
    </source>
</reference>
<dbReference type="AlphaFoldDB" id="A0ABD2B601"/>
<dbReference type="InterPro" id="IPR001331">
    <property type="entry name" value="GDS_CDC24_CS"/>
</dbReference>
<evidence type="ECO:0000259" key="4">
    <source>
        <dbReference type="PROSITE" id="PS50010"/>
    </source>
</evidence>
<keyword evidence="6" id="KW-1185">Reference proteome</keyword>
<comment type="caution">
    <text evidence="5">The sequence shown here is derived from an EMBL/GenBank/DDBJ whole genome shotgun (WGS) entry which is preliminary data.</text>
</comment>
<name>A0ABD2B601_VESMC</name>
<dbReference type="PROSITE" id="PS50010">
    <property type="entry name" value="DH_2"/>
    <property type="match status" value="1"/>
</dbReference>
<dbReference type="Pfam" id="PF00621">
    <property type="entry name" value="RhoGEF"/>
    <property type="match status" value="1"/>
</dbReference>
<keyword evidence="2" id="KW-0732">Signal</keyword>
<accession>A0ABD2B601</accession>
<dbReference type="SMART" id="SM00325">
    <property type="entry name" value="RhoGEF"/>
    <property type="match status" value="1"/>
</dbReference>
<organism evidence="5 6">
    <name type="scientific">Vespula maculifrons</name>
    <name type="common">Eastern yellow jacket</name>
    <name type="synonym">Wasp</name>
    <dbReference type="NCBI Taxonomy" id="7453"/>
    <lineage>
        <taxon>Eukaryota</taxon>
        <taxon>Metazoa</taxon>
        <taxon>Ecdysozoa</taxon>
        <taxon>Arthropoda</taxon>
        <taxon>Hexapoda</taxon>
        <taxon>Insecta</taxon>
        <taxon>Pterygota</taxon>
        <taxon>Neoptera</taxon>
        <taxon>Endopterygota</taxon>
        <taxon>Hymenoptera</taxon>
        <taxon>Apocrita</taxon>
        <taxon>Aculeata</taxon>
        <taxon>Vespoidea</taxon>
        <taxon>Vespidae</taxon>
        <taxon>Vespinae</taxon>
        <taxon>Vespula</taxon>
    </lineage>
</organism>
<dbReference type="InterPro" id="IPR000219">
    <property type="entry name" value="DH_dom"/>
</dbReference>
<evidence type="ECO:0000256" key="2">
    <source>
        <dbReference type="SAM" id="SignalP"/>
    </source>
</evidence>
<dbReference type="InterPro" id="IPR051092">
    <property type="entry name" value="FYVE_RhoGEF_PH"/>
</dbReference>
<evidence type="ECO:0000259" key="3">
    <source>
        <dbReference type="PROSITE" id="PS50003"/>
    </source>
</evidence>